<keyword evidence="2" id="KW-1185">Reference proteome</keyword>
<organism evidence="1 2">
    <name type="scientific">Aerosakkonema funiforme FACHB-1375</name>
    <dbReference type="NCBI Taxonomy" id="2949571"/>
    <lineage>
        <taxon>Bacteria</taxon>
        <taxon>Bacillati</taxon>
        <taxon>Cyanobacteriota</taxon>
        <taxon>Cyanophyceae</taxon>
        <taxon>Oscillatoriophycideae</taxon>
        <taxon>Aerosakkonematales</taxon>
        <taxon>Aerosakkonemataceae</taxon>
        <taxon>Aerosakkonema</taxon>
    </lineage>
</organism>
<dbReference type="EMBL" id="JACJPW010000105">
    <property type="protein sequence ID" value="MBD2185068.1"/>
    <property type="molecule type" value="Genomic_DNA"/>
</dbReference>
<dbReference type="Proteomes" id="UP000641646">
    <property type="component" value="Unassembled WGS sequence"/>
</dbReference>
<accession>A0A926VJW6</accession>
<reference evidence="1" key="1">
    <citation type="journal article" date="2015" name="ISME J.">
        <title>Draft Genome Sequence of Streptomyces incarnatus NRRL8089, which Produces the Nucleoside Antibiotic Sinefungin.</title>
        <authorList>
            <person name="Oshima K."/>
            <person name="Hattori M."/>
            <person name="Shimizu H."/>
            <person name="Fukuda K."/>
            <person name="Nemoto M."/>
            <person name="Inagaki K."/>
            <person name="Tamura T."/>
        </authorList>
    </citation>
    <scope>NUCLEOTIDE SEQUENCE</scope>
    <source>
        <strain evidence="1">FACHB-1375</strain>
    </source>
</reference>
<dbReference type="RefSeq" id="WP_190472711.1">
    <property type="nucleotide sequence ID" value="NZ_JACJPW010000105.1"/>
</dbReference>
<proteinExistence type="predicted"/>
<evidence type="ECO:0000313" key="2">
    <source>
        <dbReference type="Proteomes" id="UP000641646"/>
    </source>
</evidence>
<reference evidence="1" key="2">
    <citation type="submission" date="2020-08" db="EMBL/GenBank/DDBJ databases">
        <authorList>
            <person name="Chen M."/>
            <person name="Teng W."/>
            <person name="Zhao L."/>
            <person name="Hu C."/>
            <person name="Zhou Y."/>
            <person name="Han B."/>
            <person name="Song L."/>
            <person name="Shu W."/>
        </authorList>
    </citation>
    <scope>NUCLEOTIDE SEQUENCE</scope>
    <source>
        <strain evidence="1">FACHB-1375</strain>
    </source>
</reference>
<gene>
    <name evidence="1" type="ORF">H6G03_29020</name>
</gene>
<sequence length="84" mass="9327">MMQVQLYLVTHSISELFVKASKSGKMTASEYYKLIATLAEVSINEEDYRSAKRLIHAVRRGWVQVVGIDAAGENNTSCLPSTGY</sequence>
<protein>
    <submittedName>
        <fullName evidence="1">Uncharacterized protein</fullName>
    </submittedName>
</protein>
<evidence type="ECO:0000313" key="1">
    <source>
        <dbReference type="EMBL" id="MBD2185068.1"/>
    </source>
</evidence>
<comment type="caution">
    <text evidence="1">The sequence shown here is derived from an EMBL/GenBank/DDBJ whole genome shotgun (WGS) entry which is preliminary data.</text>
</comment>
<dbReference type="AlphaFoldDB" id="A0A926VJW6"/>
<name>A0A926VJW6_9CYAN</name>